<evidence type="ECO:0000256" key="3">
    <source>
        <dbReference type="ARBA" id="ARBA00023128"/>
    </source>
</evidence>
<dbReference type="SUPFAM" id="SSF103025">
    <property type="entry name" value="Folate-binding domain"/>
    <property type="match status" value="1"/>
</dbReference>
<proteinExistence type="inferred from homology"/>
<evidence type="ECO:0000256" key="2">
    <source>
        <dbReference type="ARBA" id="ARBA00022946"/>
    </source>
</evidence>
<dbReference type="InterPro" id="IPR027266">
    <property type="entry name" value="TrmE/GcvT-like"/>
</dbReference>
<comment type="caution">
    <text evidence="7">The sequence shown here is derived from an EMBL/GenBank/DDBJ whole genome shotgun (WGS) entry which is preliminary data.</text>
</comment>
<evidence type="ECO:0000256" key="4">
    <source>
        <dbReference type="ARBA" id="ARBA00093447"/>
    </source>
</evidence>
<feature type="region of interest" description="Disordered" evidence="5">
    <location>
        <begin position="339"/>
        <end position="360"/>
    </location>
</feature>
<dbReference type="Gene3D" id="3.30.1360.120">
    <property type="entry name" value="Probable tRNA modification gtpase trme, domain 1"/>
    <property type="match status" value="1"/>
</dbReference>
<dbReference type="InterPro" id="IPR057460">
    <property type="entry name" value="CAF17_C"/>
</dbReference>
<dbReference type="InterPro" id="IPR017703">
    <property type="entry name" value="YgfZ/GCV_T_CS"/>
</dbReference>
<sequence length="415" mass="45262">MLRSTARQLLQRGDAAAQQLCRAFFSTTHCARSSSALIDAVRQLETQLETSDQYAQVAERAVLEVSGRNASEFLQGMQCNSMRLVDQGGPGMLAGFLLPQGRMLADAFIYPKNAGVNFPHPVFLVEVDVQAKQRLLKTLQFYKLRAQIAIRDASSEYGVWSVWGPGSAALVGSQGQPISHVPRGSLVFKGETSAVADVWLSDMRAPGMGLRLLLPRHRLPSLPGGFEQRESNEYTLRRILKGVAEGCSDFVPDVSVPLECNLDFMRGVHFNKGCYVGQELTIRTHHRGVVRKRIVPVIYGSAQLGCAASNTRMCLDRSFPQTQLPAPQTDIVRVAEQAPADAAEAREKRPSRVRKLPPGKTASAACNAGLALMRLEHVEQHLAQPEAAVLQTVGADGTLLNVSPWCPSWWPASAA</sequence>
<accession>A0A9W7XHE2</accession>
<dbReference type="NCBIfam" id="TIGR03317">
    <property type="entry name" value="ygfZ_signature"/>
    <property type="match status" value="1"/>
</dbReference>
<reference evidence="7" key="1">
    <citation type="submission" date="2022-07" db="EMBL/GenBank/DDBJ databases">
        <title>Phylogenomic reconstructions and comparative analyses of Kickxellomycotina fungi.</title>
        <authorList>
            <person name="Reynolds N.K."/>
            <person name="Stajich J.E."/>
            <person name="Barry K."/>
            <person name="Grigoriev I.V."/>
            <person name="Crous P."/>
            <person name="Smith M.E."/>
        </authorList>
    </citation>
    <scope>NUCLEOTIDE SEQUENCE</scope>
    <source>
        <strain evidence="7">NBRC 105413</strain>
    </source>
</reference>
<protein>
    <submittedName>
        <fullName evidence="7">Ccr4 associated factor</fullName>
    </submittedName>
</protein>
<keyword evidence="8" id="KW-1185">Reference proteome</keyword>
<dbReference type="InterPro" id="IPR045179">
    <property type="entry name" value="YgfZ/GcvT"/>
</dbReference>
<organism evidence="7 8">
    <name type="scientific">Coemansia asiatica</name>
    <dbReference type="NCBI Taxonomy" id="1052880"/>
    <lineage>
        <taxon>Eukaryota</taxon>
        <taxon>Fungi</taxon>
        <taxon>Fungi incertae sedis</taxon>
        <taxon>Zoopagomycota</taxon>
        <taxon>Kickxellomycotina</taxon>
        <taxon>Kickxellomycetes</taxon>
        <taxon>Kickxellales</taxon>
        <taxon>Kickxellaceae</taxon>
        <taxon>Coemansia</taxon>
    </lineage>
</organism>
<keyword evidence="3" id="KW-0496">Mitochondrion</keyword>
<gene>
    <name evidence="7" type="primary">CAF17</name>
    <name evidence="7" type="ORF">LPJ64_003722</name>
</gene>
<comment type="subcellular location">
    <subcellularLocation>
        <location evidence="1">Mitochondrion</location>
    </subcellularLocation>
</comment>
<evidence type="ECO:0000256" key="5">
    <source>
        <dbReference type="SAM" id="MobiDB-lite"/>
    </source>
</evidence>
<evidence type="ECO:0000256" key="1">
    <source>
        <dbReference type="ARBA" id="ARBA00004173"/>
    </source>
</evidence>
<evidence type="ECO:0000259" key="6">
    <source>
        <dbReference type="Pfam" id="PF25455"/>
    </source>
</evidence>
<dbReference type="GO" id="GO:0016226">
    <property type="term" value="P:iron-sulfur cluster assembly"/>
    <property type="evidence" value="ECO:0007669"/>
    <property type="project" value="TreeGrafter"/>
</dbReference>
<dbReference type="AlphaFoldDB" id="A0A9W7XHE2"/>
<name>A0A9W7XHE2_9FUNG</name>
<dbReference type="GO" id="GO:0005759">
    <property type="term" value="C:mitochondrial matrix"/>
    <property type="evidence" value="ECO:0007669"/>
    <property type="project" value="TreeGrafter"/>
</dbReference>
<dbReference type="PANTHER" id="PTHR22602">
    <property type="entry name" value="TRANSFERASE CAF17, MITOCHONDRIAL-RELATED"/>
    <property type="match status" value="1"/>
</dbReference>
<dbReference type="Proteomes" id="UP001145021">
    <property type="component" value="Unassembled WGS sequence"/>
</dbReference>
<dbReference type="PANTHER" id="PTHR22602:SF0">
    <property type="entry name" value="TRANSFERASE CAF17, MITOCHONDRIAL-RELATED"/>
    <property type="match status" value="1"/>
</dbReference>
<dbReference type="Pfam" id="PF25455">
    <property type="entry name" value="Beta-barrel_CAF17_C"/>
    <property type="match status" value="1"/>
</dbReference>
<evidence type="ECO:0000313" key="8">
    <source>
        <dbReference type="Proteomes" id="UP001145021"/>
    </source>
</evidence>
<keyword evidence="2" id="KW-0809">Transit peptide</keyword>
<feature type="domain" description="CAF17 C-terminal" evidence="6">
    <location>
        <begin position="291"/>
        <end position="411"/>
    </location>
</feature>
<comment type="similarity">
    <text evidence="4">Belongs to the GcvT family. CAF17/IBA57 subfamily.</text>
</comment>
<evidence type="ECO:0000313" key="7">
    <source>
        <dbReference type="EMBL" id="KAJ1644614.1"/>
    </source>
</evidence>
<dbReference type="EMBL" id="JANBOH010000153">
    <property type="protein sequence ID" value="KAJ1644614.1"/>
    <property type="molecule type" value="Genomic_DNA"/>
</dbReference>